<proteinExistence type="predicted"/>
<dbReference type="InterPro" id="IPR041577">
    <property type="entry name" value="RT_RNaseH_2"/>
</dbReference>
<evidence type="ECO:0000313" key="3">
    <source>
        <dbReference type="Proteomes" id="UP000762676"/>
    </source>
</evidence>
<dbReference type="InterPro" id="IPR043502">
    <property type="entry name" value="DNA/RNA_pol_sf"/>
</dbReference>
<sequence>MSIQDKKSLQRYLGMVTYVGKFIPNFTEMTKPLRKLLQKNVVWQWTQRQEEAVKTVSDTITNSGTIRHFDPKKEVTITADSSQYGLGAALLQDGHVILYPSGSLNQAERNYAQIEKEALSVVFACEKFHQYTYGRPINVENDHKPFVSKASLRNH</sequence>
<dbReference type="Proteomes" id="UP000762676">
    <property type="component" value="Unassembled WGS sequence"/>
</dbReference>
<dbReference type="FunFam" id="3.30.70.270:FF:000020">
    <property type="entry name" value="Transposon Tf2-6 polyprotein-like Protein"/>
    <property type="match status" value="1"/>
</dbReference>
<evidence type="ECO:0000259" key="1">
    <source>
        <dbReference type="Pfam" id="PF17919"/>
    </source>
</evidence>
<evidence type="ECO:0000313" key="2">
    <source>
        <dbReference type="EMBL" id="GFR85654.1"/>
    </source>
</evidence>
<dbReference type="SUPFAM" id="SSF56672">
    <property type="entry name" value="DNA/RNA polymerases"/>
    <property type="match status" value="1"/>
</dbReference>
<accession>A0AAV4GJK3</accession>
<dbReference type="InterPro" id="IPR043128">
    <property type="entry name" value="Rev_trsase/Diguanyl_cyclase"/>
</dbReference>
<dbReference type="EMBL" id="BMAT01005023">
    <property type="protein sequence ID" value="GFR85654.1"/>
    <property type="molecule type" value="Genomic_DNA"/>
</dbReference>
<dbReference type="PANTHER" id="PTHR37984">
    <property type="entry name" value="PROTEIN CBG26694"/>
    <property type="match status" value="1"/>
</dbReference>
<gene>
    <name evidence="2" type="ORF">ElyMa_002447100</name>
</gene>
<comment type="caution">
    <text evidence="2">The sequence shown here is derived from an EMBL/GenBank/DDBJ whole genome shotgun (WGS) entry which is preliminary data.</text>
</comment>
<name>A0AAV4GJK3_9GAST</name>
<reference evidence="2 3" key="1">
    <citation type="journal article" date="2021" name="Elife">
        <title>Chloroplast acquisition without the gene transfer in kleptoplastic sea slugs, Plakobranchus ocellatus.</title>
        <authorList>
            <person name="Maeda T."/>
            <person name="Takahashi S."/>
            <person name="Yoshida T."/>
            <person name="Shimamura S."/>
            <person name="Takaki Y."/>
            <person name="Nagai Y."/>
            <person name="Toyoda A."/>
            <person name="Suzuki Y."/>
            <person name="Arimoto A."/>
            <person name="Ishii H."/>
            <person name="Satoh N."/>
            <person name="Nishiyama T."/>
            <person name="Hasebe M."/>
            <person name="Maruyama T."/>
            <person name="Minagawa J."/>
            <person name="Obokata J."/>
            <person name="Shigenobu S."/>
        </authorList>
    </citation>
    <scope>NUCLEOTIDE SEQUENCE [LARGE SCALE GENOMIC DNA]</scope>
</reference>
<feature type="domain" description="Reverse transcriptase/retrotransposon-derived protein RNase H-like" evidence="1">
    <location>
        <begin position="45"/>
        <end position="139"/>
    </location>
</feature>
<keyword evidence="3" id="KW-1185">Reference proteome</keyword>
<dbReference type="AlphaFoldDB" id="A0AAV4GJK3"/>
<dbReference type="PANTHER" id="PTHR37984:SF8">
    <property type="entry name" value="CCHC-TYPE DOMAIN-CONTAINING PROTEIN"/>
    <property type="match status" value="1"/>
</dbReference>
<dbReference type="Gene3D" id="3.30.70.270">
    <property type="match status" value="1"/>
</dbReference>
<dbReference type="InterPro" id="IPR050951">
    <property type="entry name" value="Retrovirus_Pol_polyprotein"/>
</dbReference>
<dbReference type="FunFam" id="3.10.20.370:FF:000001">
    <property type="entry name" value="Retrovirus-related Pol polyprotein from transposon 17.6-like protein"/>
    <property type="match status" value="1"/>
</dbReference>
<protein>
    <submittedName>
        <fullName evidence="2">Polyprotein</fullName>
    </submittedName>
</protein>
<dbReference type="Pfam" id="PF17919">
    <property type="entry name" value="RT_RNaseH_2"/>
    <property type="match status" value="1"/>
</dbReference>
<organism evidence="2 3">
    <name type="scientific">Elysia marginata</name>
    <dbReference type="NCBI Taxonomy" id="1093978"/>
    <lineage>
        <taxon>Eukaryota</taxon>
        <taxon>Metazoa</taxon>
        <taxon>Spiralia</taxon>
        <taxon>Lophotrochozoa</taxon>
        <taxon>Mollusca</taxon>
        <taxon>Gastropoda</taxon>
        <taxon>Heterobranchia</taxon>
        <taxon>Euthyneura</taxon>
        <taxon>Panpulmonata</taxon>
        <taxon>Sacoglossa</taxon>
        <taxon>Placobranchoidea</taxon>
        <taxon>Plakobranchidae</taxon>
        <taxon>Elysia</taxon>
    </lineage>
</organism>